<gene>
    <name evidence="1" type="ORF">SAMN02982985_00521</name>
</gene>
<protein>
    <submittedName>
        <fullName evidence="1">Baseplate J-like protein</fullName>
    </submittedName>
</protein>
<dbReference type="STRING" id="758825.SAMN02982985_00521"/>
<accession>A0A1I4IEI8</accession>
<dbReference type="EMBL" id="FOTW01000005">
    <property type="protein sequence ID" value="SFL52779.1"/>
    <property type="molecule type" value="Genomic_DNA"/>
</dbReference>
<reference evidence="1 2" key="1">
    <citation type="submission" date="2016-10" db="EMBL/GenBank/DDBJ databases">
        <authorList>
            <person name="de Groot N.N."/>
        </authorList>
    </citation>
    <scope>NUCLEOTIDE SEQUENCE [LARGE SCALE GENOMIC DNA]</scope>
    <source>
        <strain evidence="1 2">ATCC 43154</strain>
    </source>
</reference>
<dbReference type="AlphaFoldDB" id="A0A1I4IEI8"/>
<evidence type="ECO:0000313" key="2">
    <source>
        <dbReference type="Proteomes" id="UP000199470"/>
    </source>
</evidence>
<dbReference type="Proteomes" id="UP000199470">
    <property type="component" value="Unassembled WGS sequence"/>
</dbReference>
<proteinExistence type="predicted"/>
<keyword evidence="2" id="KW-1185">Reference proteome</keyword>
<dbReference type="OrthoDB" id="9762853at2"/>
<sequence length="1226" mass="133131">MPQIDCTHNTDPLKLVREGLSQAQRQLAALAPEFAPVDQHGPAHRMIFARAYSAYLRFFNEKNLDAGDWQPFFSSDVSVQLAVASVQDVGYYKANIKANFDFLDKLDNDADLAGLRLNLGQLFGSAATLAAQLDQLALGLPHELPLQAQLQNLIRRQLAPALKSLLLYHRDGLLAASPPPAGPYLTEAAPSFDILGAAHTLPQALQTPGRPLSLDWIADDAATTWPQYLANLDNLLLYPDTGVYGSGSTLFSRVNHIATHNLFTSIFERFLKVYARTVGAAAEALEASFTARDTHEPHYGLFLAFLRLYERVRAESNTLTARHLDFYYREVLRLREKGAQPAHAHLLGELAKAVPDHLMAEGTLIKAGKDAKGKDAFFALSRDTVLNQASVAAMQTVYRHDAEPVAGGGHDAGRLYASPVANSLDGLGAPLTPELPSWHPFHNKIFANGALAQIRMPTATLGFAVASHYLLLAEGERSIDLRLTLAGPGPAGELKADALCLLSTAAGWLEKAPDGWHMDGGVLHLSLHLGGAEPAIVAYQEKIHGARFGVQLPVLQVLLRQRPDADYPYARLQDVVLRQCELTVDVSGVKTLSVSNDFGPVDTSKPFQPFGALPAVGSKLLIGAREVFQKRLDSATLQFDWQTKAVAYTTSPAPTFDVDYLVAGQWQLALMAGISLGVDSLPLTAGLNLTVREAPDLSPPEFYGNESRQGYLRLRMGTDLGLALYQAALLAYLRLPPTPTPGPAPAPPVAPVMAALSMDYTASQTIALDSTDAAAFEQRQARFFHVAPFGQAEQHPLLNGAHKTWLLPQFVFHSLDSGIESGGEFYVGVAGLKPPQNLALLMEVVAGTADPQTPKPPQHVLWSYLRRNEWVAFASNEVGDGTAGLLASGIVTLSVPRDANADNTLLAPGMHWIRVAVATKVDAVCRLLMVAAQAMEAQFTDQGNDPAFAATVLPAGSVTKLAAPDAAVKQLSQPFASFGGRGAEASGDFHTRVSERLRHKDRAIALWDYEHLVLEAFPQIYKVKCLNHTQYEPAPGPGGIYRELAPGHVTVVTVPNQQFQNLRDPLRPYTSLDLLLQVEAFLRQRSGCFVQLHVRNPKFEEVRLDFKVRLRDGFDETFYVKQLREEITRFLSPWAFPGGAAPSFGGKVYKSVLINFVEERPYVDYVSDFKLFHDTDAGPGTLDLAMVSGSLAVSILVSVPAARHAIEVLHPLAQAGAAEHCPCEAS</sequence>
<evidence type="ECO:0000313" key="1">
    <source>
        <dbReference type="EMBL" id="SFL52779.1"/>
    </source>
</evidence>
<name>A0A1I4IEI8_9BURK</name>
<organism evidence="1 2">
    <name type="scientific">Rugamonas rubra</name>
    <dbReference type="NCBI Taxonomy" id="758825"/>
    <lineage>
        <taxon>Bacteria</taxon>
        <taxon>Pseudomonadati</taxon>
        <taxon>Pseudomonadota</taxon>
        <taxon>Betaproteobacteria</taxon>
        <taxon>Burkholderiales</taxon>
        <taxon>Oxalobacteraceae</taxon>
        <taxon>Telluria group</taxon>
        <taxon>Rugamonas</taxon>
    </lineage>
</organism>
<dbReference type="RefSeq" id="WP_093383329.1">
    <property type="nucleotide sequence ID" value="NZ_FOTW01000005.1"/>
</dbReference>